<name>E1IBD8_9CHLR</name>
<organism evidence="1 2">
    <name type="scientific">Oscillochloris trichoides DG-6</name>
    <dbReference type="NCBI Taxonomy" id="765420"/>
    <lineage>
        <taxon>Bacteria</taxon>
        <taxon>Bacillati</taxon>
        <taxon>Chloroflexota</taxon>
        <taxon>Chloroflexia</taxon>
        <taxon>Chloroflexales</taxon>
        <taxon>Chloroflexineae</taxon>
        <taxon>Oscillochloridaceae</taxon>
        <taxon>Oscillochloris</taxon>
    </lineage>
</organism>
<dbReference type="AlphaFoldDB" id="E1IBD8"/>
<protein>
    <submittedName>
        <fullName evidence="1">Glycosyl transferase group 1</fullName>
    </submittedName>
</protein>
<comment type="caution">
    <text evidence="1">The sequence shown here is derived from an EMBL/GenBank/DDBJ whole genome shotgun (WGS) entry which is preliminary data.</text>
</comment>
<dbReference type="eggNOG" id="COG0438">
    <property type="taxonomic scope" value="Bacteria"/>
</dbReference>
<proteinExistence type="predicted"/>
<dbReference type="Proteomes" id="UP000054010">
    <property type="component" value="Unassembled WGS sequence"/>
</dbReference>
<accession>E1IBD8</accession>
<dbReference type="STRING" id="765420.OSCT_0639"/>
<dbReference type="GO" id="GO:0016740">
    <property type="term" value="F:transferase activity"/>
    <property type="evidence" value="ECO:0007669"/>
    <property type="project" value="UniProtKB-KW"/>
</dbReference>
<sequence>MTINGNSRLADRKIYQQEVFARLRMTGAEIDEVVISAADLPSQRAASTMLEVRINPRRYDVLLVDALACAAVAPWLDRWHAQRPLVVFYHALPRVTQAAQDAQDLTWDAPLLRADWFITLNMAERDGLVARGVPRERIMLAPAGSDSDSEQPSWDDTSDRVANALGAAIMARLVHAERKGGADAWNRPRSL</sequence>
<keyword evidence="1" id="KW-0808">Transferase</keyword>
<keyword evidence="2" id="KW-1185">Reference proteome</keyword>
<dbReference type="HOGENOM" id="CLU_1420215_0_0_0"/>
<dbReference type="OrthoDB" id="9767517at2"/>
<gene>
    <name evidence="1" type="ORF">OSCT_0639</name>
</gene>
<evidence type="ECO:0000313" key="2">
    <source>
        <dbReference type="Proteomes" id="UP000054010"/>
    </source>
</evidence>
<dbReference type="EMBL" id="ADVR01000011">
    <property type="protein sequence ID" value="EFO81495.1"/>
    <property type="molecule type" value="Genomic_DNA"/>
</dbReference>
<dbReference type="Gene3D" id="3.40.50.2000">
    <property type="entry name" value="Glycogen Phosphorylase B"/>
    <property type="match status" value="1"/>
</dbReference>
<dbReference type="SUPFAM" id="SSF53756">
    <property type="entry name" value="UDP-Glycosyltransferase/glycogen phosphorylase"/>
    <property type="match status" value="1"/>
</dbReference>
<evidence type="ECO:0000313" key="1">
    <source>
        <dbReference type="EMBL" id="EFO81495.1"/>
    </source>
</evidence>
<reference evidence="1 2" key="1">
    <citation type="journal article" date="2011" name="J. Bacteriol.">
        <title>Draft genome sequence of the anoxygenic filamentous phototrophic bacterium Oscillochloris trichoides subsp. DG-6.</title>
        <authorList>
            <person name="Kuznetsov B.B."/>
            <person name="Ivanovsky R.N."/>
            <person name="Keppen O.I."/>
            <person name="Sukhacheva M.V."/>
            <person name="Bumazhkin B.K."/>
            <person name="Patutina E.O."/>
            <person name="Beletsky A.V."/>
            <person name="Mardanov A.V."/>
            <person name="Baslerov R.V."/>
            <person name="Panteleeva A.N."/>
            <person name="Kolganova T.V."/>
            <person name="Ravin N.V."/>
            <person name="Skryabin K.G."/>
        </authorList>
    </citation>
    <scope>NUCLEOTIDE SEQUENCE [LARGE SCALE GENOMIC DNA]</scope>
    <source>
        <strain evidence="1 2">DG-6</strain>
    </source>
</reference>